<evidence type="ECO:0008006" key="3">
    <source>
        <dbReference type="Google" id="ProtNLM"/>
    </source>
</evidence>
<dbReference type="KEGG" id="pory:EJA05_23690"/>
<dbReference type="Gene3D" id="2.40.50.140">
    <property type="entry name" value="Nucleic acid-binding proteins"/>
    <property type="match status" value="1"/>
</dbReference>
<dbReference type="EMBL" id="CP034338">
    <property type="protein sequence ID" value="AZL70547.1"/>
    <property type="molecule type" value="Genomic_DNA"/>
</dbReference>
<name>A0A3Q8U3W3_9PSED</name>
<dbReference type="AlphaFoldDB" id="A0A3Q8U3W3"/>
<organism evidence="1 2">
    <name type="scientific">Pseudomonas entomophila</name>
    <dbReference type="NCBI Taxonomy" id="312306"/>
    <lineage>
        <taxon>Bacteria</taxon>
        <taxon>Pseudomonadati</taxon>
        <taxon>Pseudomonadota</taxon>
        <taxon>Gammaproteobacteria</taxon>
        <taxon>Pseudomonadales</taxon>
        <taxon>Pseudomonadaceae</taxon>
        <taxon>Pseudomonas</taxon>
    </lineage>
</organism>
<dbReference type="InterPro" id="IPR012340">
    <property type="entry name" value="NA-bd_OB-fold"/>
</dbReference>
<dbReference type="Proteomes" id="UP000268230">
    <property type="component" value="Chromosome"/>
</dbReference>
<evidence type="ECO:0000313" key="2">
    <source>
        <dbReference type="Proteomes" id="UP000268230"/>
    </source>
</evidence>
<evidence type="ECO:0000313" key="1">
    <source>
        <dbReference type="EMBL" id="AZL70547.1"/>
    </source>
</evidence>
<gene>
    <name evidence="1" type="ORF">EJA05_23690</name>
</gene>
<reference evidence="1 2" key="1">
    <citation type="submission" date="2018-12" db="EMBL/GenBank/DDBJ databases">
        <authorList>
            <person name="Li S."/>
            <person name="Yang R."/>
            <person name="Chen G."/>
            <person name="Zou L."/>
            <person name="Zhang C."/>
            <person name="Chen Y."/>
            <person name="Liu Z."/>
            <person name="Li Y."/>
            <person name="Yan Y."/>
            <person name="Huang M."/>
            <person name="Chen T."/>
        </authorList>
    </citation>
    <scope>NUCLEOTIDE SEQUENCE [LARGE SCALE GENOMIC DNA]</scope>
    <source>
        <strain evidence="1 2">1257</strain>
    </source>
</reference>
<protein>
    <recommendedName>
        <fullName evidence="3">CSD domain-containing protein</fullName>
    </recommendedName>
</protein>
<sequence length="74" mass="8208">MAEQSGKVKSMNTDLHFGWIEFEPESEEEDDQLQFELIANSGIAVGSEVTFTKVLDPNKSGKFKATAVRLCLKS</sequence>
<accession>A0A3Q8U3W3</accession>
<proteinExistence type="predicted"/>